<keyword evidence="3" id="KW-1185">Reference proteome</keyword>
<evidence type="ECO:0000313" key="2">
    <source>
        <dbReference type="EMBL" id="KAL3309056.1"/>
    </source>
</evidence>
<name>A0ABD2PRI7_9PLAT</name>
<protein>
    <recommendedName>
        <fullName evidence="4">Transposase</fullName>
    </recommendedName>
</protein>
<evidence type="ECO:0000313" key="3">
    <source>
        <dbReference type="Proteomes" id="UP001626550"/>
    </source>
</evidence>
<proteinExistence type="predicted"/>
<feature type="region of interest" description="Disordered" evidence="1">
    <location>
        <begin position="132"/>
        <end position="156"/>
    </location>
</feature>
<dbReference type="AlphaFoldDB" id="A0ABD2PRI7"/>
<gene>
    <name evidence="2" type="ORF">Ciccas_012402</name>
</gene>
<accession>A0ABD2PRI7</accession>
<dbReference type="Proteomes" id="UP001626550">
    <property type="component" value="Unassembled WGS sequence"/>
</dbReference>
<evidence type="ECO:0000256" key="1">
    <source>
        <dbReference type="SAM" id="MobiDB-lite"/>
    </source>
</evidence>
<reference evidence="2 3" key="1">
    <citation type="submission" date="2024-11" db="EMBL/GenBank/DDBJ databases">
        <title>Adaptive evolution of stress response genes in parasites aligns with host niche diversity.</title>
        <authorList>
            <person name="Hahn C."/>
            <person name="Resl P."/>
        </authorList>
    </citation>
    <scope>NUCLEOTIDE SEQUENCE [LARGE SCALE GENOMIC DNA]</scope>
    <source>
        <strain evidence="2">EGGRZ-B1_66</strain>
        <tissue evidence="2">Body</tissue>
    </source>
</reference>
<evidence type="ECO:0008006" key="4">
    <source>
        <dbReference type="Google" id="ProtNLM"/>
    </source>
</evidence>
<sequence>MARKMNKEKSRENDSWSSKSGNQMFGISAAGHFDGINFHVLLNLIEPEQAQTGEYLAGLIKTCLESWHIAASKFAIVISDNGRNMMKAIGHLPFTYQVDQDLNISQVHENDDVDMDACDATVIDLNDNQFINSGSESDEDLSDEDDNEESPLQEQG</sequence>
<comment type="caution">
    <text evidence="2">The sequence shown here is derived from an EMBL/GenBank/DDBJ whole genome shotgun (WGS) entry which is preliminary data.</text>
</comment>
<dbReference type="EMBL" id="JBJKFK010004357">
    <property type="protein sequence ID" value="KAL3309056.1"/>
    <property type="molecule type" value="Genomic_DNA"/>
</dbReference>
<organism evidence="2 3">
    <name type="scientific">Cichlidogyrus casuarinus</name>
    <dbReference type="NCBI Taxonomy" id="1844966"/>
    <lineage>
        <taxon>Eukaryota</taxon>
        <taxon>Metazoa</taxon>
        <taxon>Spiralia</taxon>
        <taxon>Lophotrochozoa</taxon>
        <taxon>Platyhelminthes</taxon>
        <taxon>Monogenea</taxon>
        <taxon>Monopisthocotylea</taxon>
        <taxon>Dactylogyridea</taxon>
        <taxon>Ancyrocephalidae</taxon>
        <taxon>Cichlidogyrus</taxon>
    </lineage>
</organism>
<feature type="compositionally biased region" description="Acidic residues" evidence="1">
    <location>
        <begin position="136"/>
        <end position="156"/>
    </location>
</feature>